<reference evidence="1 2" key="1">
    <citation type="submission" date="2023-02" db="EMBL/GenBank/DDBJ databases">
        <title>LHISI_Scaffold_Assembly.</title>
        <authorList>
            <person name="Stuart O.P."/>
            <person name="Cleave R."/>
            <person name="Magrath M.J.L."/>
            <person name="Mikheyev A.S."/>
        </authorList>
    </citation>
    <scope>NUCLEOTIDE SEQUENCE [LARGE SCALE GENOMIC DNA]</scope>
    <source>
        <strain evidence="1">Daus_M_001</strain>
        <tissue evidence="1">Leg muscle</tissue>
    </source>
</reference>
<name>A0ABQ9ILZ7_9NEOP</name>
<sequence length="651" mass="72560">MGRTSMNKPPVEKPSTGSIVMKRTRFLVHVRVWKLLEQEWHKGHFVRCFLFGVQSTTELWSSIGVDSSEFDDGMRSVCERREWEQQSFNPSYKAFHCDECDAVFTRSDILYRPSKTCKGNVCRSSGNECKYCSKSFAKFCEAPTANEEVTISWKVRLPGCRLARSLPGATQVPRTAGPKARPRGVSRLPHEAIQRVRAGQGLPAVCARLVGALQAADVQAPCDLPCCRDSSSGAIPTSLAWSDITALELSSTADSDEVTSTLSPSSFHLQNPKGEHLCRFLHPPLTYQTHSIVNLRIVKTYTAPELIRTVDSKEATFNTLSLVSFLLQQPADQSQYTSRVGEKSTSNTNNESQNTSGAERWWWWRRYRQSQLLRGEEVEPITTHLRGVKRVREESSAGMQKWGEREIPEKTRRPRVSFGTILTCKNPVVISPGNRTRLALMGDGQCDHYTTTDPGHTACLPPWRTRRVAPGFSHVGTVPDDSTCRRVFSGISRFPVTYIPALLHSPLTSHSSALKTLMLRAVKVSIFLPDGSVFLGGGSYNLSLAPDNCYDLVVRQLGSEYIPQSYGNTQGKRYYFYPVPTLGCSSVPEPRSDLHTRVRMRNKGQAHSESLPEGQHLRGYTLACLVAIAICIYSMYSSPPVFSTAEDAPPR</sequence>
<evidence type="ECO:0000313" key="2">
    <source>
        <dbReference type="Proteomes" id="UP001159363"/>
    </source>
</evidence>
<accession>A0ABQ9ILZ7</accession>
<evidence type="ECO:0000313" key="1">
    <source>
        <dbReference type="EMBL" id="KAJ8897219.1"/>
    </source>
</evidence>
<keyword evidence="2" id="KW-1185">Reference proteome</keyword>
<dbReference type="EMBL" id="JARBHB010000001">
    <property type="protein sequence ID" value="KAJ8897219.1"/>
    <property type="molecule type" value="Genomic_DNA"/>
</dbReference>
<organism evidence="1 2">
    <name type="scientific">Dryococelus australis</name>
    <dbReference type="NCBI Taxonomy" id="614101"/>
    <lineage>
        <taxon>Eukaryota</taxon>
        <taxon>Metazoa</taxon>
        <taxon>Ecdysozoa</taxon>
        <taxon>Arthropoda</taxon>
        <taxon>Hexapoda</taxon>
        <taxon>Insecta</taxon>
        <taxon>Pterygota</taxon>
        <taxon>Neoptera</taxon>
        <taxon>Polyneoptera</taxon>
        <taxon>Phasmatodea</taxon>
        <taxon>Verophasmatodea</taxon>
        <taxon>Anareolatae</taxon>
        <taxon>Phasmatidae</taxon>
        <taxon>Eurycanthinae</taxon>
        <taxon>Dryococelus</taxon>
    </lineage>
</organism>
<dbReference type="Proteomes" id="UP001159363">
    <property type="component" value="Chromosome 1"/>
</dbReference>
<protein>
    <submittedName>
        <fullName evidence="1">Uncharacterized protein</fullName>
    </submittedName>
</protein>
<proteinExistence type="predicted"/>
<gene>
    <name evidence="1" type="ORF">PR048_002565</name>
</gene>
<comment type="caution">
    <text evidence="1">The sequence shown here is derived from an EMBL/GenBank/DDBJ whole genome shotgun (WGS) entry which is preliminary data.</text>
</comment>